<dbReference type="AlphaFoldDB" id="A0A2T3L739"/>
<sequence length="99" mass="12054">MIPYLHLELFPEEYDFMMDEPVEARKRKCGINPMDQRYIDSINQRRYEMKVRVFMPTDLSPEHHKATLIDDRFISSYQYCERADYRNNLQPAIELFLCL</sequence>
<comment type="caution">
    <text evidence="1">The sequence shown here is derived from an EMBL/GenBank/DDBJ whole genome shotgun (WGS) entry which is preliminary data.</text>
</comment>
<reference evidence="1 2" key="1">
    <citation type="submission" date="2018-03" db="EMBL/GenBank/DDBJ databases">
        <title>Whole genome sequencing of Histamine producing bacteria.</title>
        <authorList>
            <person name="Butler K."/>
        </authorList>
    </citation>
    <scope>NUCLEOTIDE SEQUENCE [LARGE SCALE GENOMIC DNA]</scope>
    <source>
        <strain evidence="1 2">ATCC 19614</strain>
    </source>
</reference>
<dbReference type="RefSeq" id="WP_107254266.1">
    <property type="nucleotide sequence ID" value="NZ_JAKJTK010000017.1"/>
</dbReference>
<name>A0A2T3L739_9GAMM</name>
<dbReference type="EMBL" id="PYOC01000005">
    <property type="protein sequence ID" value="PSV46192.1"/>
    <property type="molecule type" value="Genomic_DNA"/>
</dbReference>
<organism evidence="1 2">
    <name type="scientific">Photobacterium indicum</name>
    <dbReference type="NCBI Taxonomy" id="81447"/>
    <lineage>
        <taxon>Bacteria</taxon>
        <taxon>Pseudomonadati</taxon>
        <taxon>Pseudomonadota</taxon>
        <taxon>Gammaproteobacteria</taxon>
        <taxon>Vibrionales</taxon>
        <taxon>Vibrionaceae</taxon>
        <taxon>Photobacterium</taxon>
    </lineage>
</organism>
<gene>
    <name evidence="1" type="ORF">C9J47_15155</name>
</gene>
<dbReference type="Proteomes" id="UP000241803">
    <property type="component" value="Unassembled WGS sequence"/>
</dbReference>
<proteinExistence type="predicted"/>
<protein>
    <submittedName>
        <fullName evidence="1">Uncharacterized protein</fullName>
    </submittedName>
</protein>
<keyword evidence="2" id="KW-1185">Reference proteome</keyword>
<accession>A0A2T3L739</accession>
<evidence type="ECO:0000313" key="1">
    <source>
        <dbReference type="EMBL" id="PSV46192.1"/>
    </source>
</evidence>
<evidence type="ECO:0000313" key="2">
    <source>
        <dbReference type="Proteomes" id="UP000241803"/>
    </source>
</evidence>